<comment type="caution">
    <text evidence="2">The sequence shown here is derived from an EMBL/GenBank/DDBJ whole genome shotgun (WGS) entry which is preliminary data.</text>
</comment>
<dbReference type="VEuPathDB" id="FungiDB:EMCG_06450"/>
<sequence>MSGSAAIQSRIFPHHIQFILVTKRKREVLTVQIQNKLRRAPAVASPVEMFVLSSRRKGSLPKPEDDSGARAGRSVSSRITVGA</sequence>
<reference evidence="3" key="1">
    <citation type="journal article" date="2015" name="PLoS Genet.">
        <title>The dynamic genome and transcriptome of the human fungal pathogen Blastomyces and close relative Emmonsia.</title>
        <authorList>
            <person name="Munoz J.F."/>
            <person name="Gauthier G.M."/>
            <person name="Desjardins C.A."/>
            <person name="Gallo J.E."/>
            <person name="Holder J."/>
            <person name="Sullivan T.D."/>
            <person name="Marty A.J."/>
            <person name="Carmen J.C."/>
            <person name="Chen Z."/>
            <person name="Ding L."/>
            <person name="Gujja S."/>
            <person name="Magrini V."/>
            <person name="Misas E."/>
            <person name="Mitreva M."/>
            <person name="Priest M."/>
            <person name="Saif S."/>
            <person name="Whiston E.A."/>
            <person name="Young S."/>
            <person name="Zeng Q."/>
            <person name="Goldman W.E."/>
            <person name="Mardis E.R."/>
            <person name="Taylor J.W."/>
            <person name="McEwen J.G."/>
            <person name="Clay O.K."/>
            <person name="Klein B.S."/>
            <person name="Cuomo C.A."/>
        </authorList>
    </citation>
    <scope>NUCLEOTIDE SEQUENCE [LARGE SCALE GENOMIC DNA]</scope>
    <source>
        <strain evidence="3">UAMH 3008</strain>
    </source>
</reference>
<feature type="compositionally biased region" description="Low complexity" evidence="1">
    <location>
        <begin position="69"/>
        <end position="83"/>
    </location>
</feature>
<organism evidence="2 3">
    <name type="scientific">[Emmonsia] crescens</name>
    <dbReference type="NCBI Taxonomy" id="73230"/>
    <lineage>
        <taxon>Eukaryota</taxon>
        <taxon>Fungi</taxon>
        <taxon>Dikarya</taxon>
        <taxon>Ascomycota</taxon>
        <taxon>Pezizomycotina</taxon>
        <taxon>Eurotiomycetes</taxon>
        <taxon>Eurotiomycetidae</taxon>
        <taxon>Onygenales</taxon>
        <taxon>Ajellomycetaceae</taxon>
        <taxon>Emergomyces</taxon>
    </lineage>
</organism>
<evidence type="ECO:0000313" key="3">
    <source>
        <dbReference type="Proteomes" id="UP000034164"/>
    </source>
</evidence>
<dbReference type="EMBL" id="LCZI01000179">
    <property type="protein sequence ID" value="KKZ67920.1"/>
    <property type="molecule type" value="Genomic_DNA"/>
</dbReference>
<dbReference type="Proteomes" id="UP000034164">
    <property type="component" value="Unassembled WGS sequence"/>
</dbReference>
<accession>A0A0G2ICC8</accession>
<feature type="region of interest" description="Disordered" evidence="1">
    <location>
        <begin position="54"/>
        <end position="83"/>
    </location>
</feature>
<dbReference type="AlphaFoldDB" id="A0A0G2ICC8"/>
<evidence type="ECO:0000256" key="1">
    <source>
        <dbReference type="SAM" id="MobiDB-lite"/>
    </source>
</evidence>
<evidence type="ECO:0000313" key="2">
    <source>
        <dbReference type="EMBL" id="KKZ67920.1"/>
    </source>
</evidence>
<proteinExistence type="predicted"/>
<gene>
    <name evidence="2" type="ORF">EMCG_06450</name>
</gene>
<name>A0A0G2ICC8_9EURO</name>
<protein>
    <submittedName>
        <fullName evidence="2">Uncharacterized protein</fullName>
    </submittedName>
</protein>